<dbReference type="RefSeq" id="WP_103081665.1">
    <property type="nucleotide sequence ID" value="NZ_CP021850.1"/>
</dbReference>
<evidence type="ECO:0000313" key="2">
    <source>
        <dbReference type="Proteomes" id="UP000236151"/>
    </source>
</evidence>
<sequence length="91" mass="10293">MVIKLTDWKYEVLYHSGSQPYAKLFLLGNSVSSGAGSQLYGELDLPETPVGYYNPCQTRSLLEQDSKMPTIINKWRIPIVLRREVSISSTL</sequence>
<dbReference type="AlphaFoldDB" id="A0A2K2FJ88"/>
<name>A0A2K2FJ88_9CLOT</name>
<gene>
    <name evidence="1" type="ORF">CDQ84_10340</name>
</gene>
<organism evidence="1 2">
    <name type="scientific">Clostridium thermosuccinogenes</name>
    <dbReference type="NCBI Taxonomy" id="84032"/>
    <lineage>
        <taxon>Bacteria</taxon>
        <taxon>Bacillati</taxon>
        <taxon>Bacillota</taxon>
        <taxon>Clostridia</taxon>
        <taxon>Eubacteriales</taxon>
        <taxon>Clostridiaceae</taxon>
        <taxon>Clostridium</taxon>
    </lineage>
</organism>
<evidence type="ECO:0000313" key="1">
    <source>
        <dbReference type="EMBL" id="PNT98833.1"/>
    </source>
</evidence>
<keyword evidence="2" id="KW-1185">Reference proteome</keyword>
<comment type="caution">
    <text evidence="1">The sequence shown here is derived from an EMBL/GenBank/DDBJ whole genome shotgun (WGS) entry which is preliminary data.</text>
</comment>
<protein>
    <submittedName>
        <fullName evidence="1">Uncharacterized protein</fullName>
    </submittedName>
</protein>
<accession>A0A2K2FJ88</accession>
<proteinExistence type="predicted"/>
<dbReference type="EMBL" id="NIOJ01000024">
    <property type="protein sequence ID" value="PNT98833.1"/>
    <property type="molecule type" value="Genomic_DNA"/>
</dbReference>
<reference evidence="1 2" key="1">
    <citation type="submission" date="2017-06" db="EMBL/GenBank/DDBJ databases">
        <title>Investigating the central metabolism of Clostridium thermosuccinogenes.</title>
        <authorList>
            <person name="Koendjbiharie J.G."/>
            <person name="van Kranenburg R."/>
        </authorList>
    </citation>
    <scope>NUCLEOTIDE SEQUENCE [LARGE SCALE GENOMIC DNA]</scope>
    <source>
        <strain evidence="1 2">DSM 5806</strain>
    </source>
</reference>
<dbReference type="KEGG" id="cthd:CDO33_14395"/>
<dbReference type="Proteomes" id="UP000236151">
    <property type="component" value="Unassembled WGS sequence"/>
</dbReference>